<organism evidence="1">
    <name type="scientific">Cryptosporidium hominis</name>
    <dbReference type="NCBI Taxonomy" id="237895"/>
    <lineage>
        <taxon>Eukaryota</taxon>
        <taxon>Sar</taxon>
        <taxon>Alveolata</taxon>
        <taxon>Apicomplexa</taxon>
        <taxon>Conoidasida</taxon>
        <taxon>Coccidia</taxon>
        <taxon>Eucoccidiorida</taxon>
        <taxon>Eimeriorina</taxon>
        <taxon>Cryptosporidiidae</taxon>
        <taxon>Cryptosporidium</taxon>
    </lineage>
</organism>
<sequence>MKITPKMFICEVPEKILEDGDCCWIHGFVVDVEIDQDGELDMITLDDGTSNIRVSIKDKLNDANCDNFHEDTVKTYRGLIEELVQKGRLISTVCQLNKGVFKVLHVSDSINGNGDSKNEWINNSIRSRGSQEDDSS</sequence>
<reference evidence="2 3" key="3">
    <citation type="submission" date="2017-10" db="EMBL/GenBank/DDBJ databases">
        <title>Consistent, comparative and evidence-based genome annotation and re-annotation for the closely-related species, Cryptosporidium parvum, C. hominis and C. tyzzeri.</title>
        <authorList>
            <person name="Baptista R.P."/>
            <person name="Li Y."/>
            <person name="Sateriale A."/>
            <person name="Striepen B."/>
            <person name="Kissinger J.C."/>
        </authorList>
    </citation>
    <scope>NUCLEOTIDE SEQUENCE [LARGE SCALE GENOMIC DNA]</scope>
    <source>
        <strain evidence="2">30976</strain>
    </source>
</reference>
<proteinExistence type="predicted"/>
<evidence type="ECO:0000313" key="2">
    <source>
        <dbReference type="EMBL" id="PPS92805.1"/>
    </source>
</evidence>
<evidence type="ECO:0000313" key="1">
    <source>
        <dbReference type="EMBL" id="CUV05012.1"/>
    </source>
</evidence>
<reference evidence="1" key="2">
    <citation type="submission" date="2015-08" db="EMBL/GenBank/DDBJ databases">
        <authorList>
            <person name="Babu N.S."/>
            <person name="Beckwith C.J."/>
            <person name="Beseler K.G."/>
            <person name="Brison A."/>
            <person name="Carone J.V."/>
            <person name="Caskin T.P."/>
            <person name="Diamond M."/>
            <person name="Durham M.E."/>
            <person name="Foxe J.M."/>
            <person name="Go M."/>
            <person name="Henderson B.A."/>
            <person name="Jones I.B."/>
            <person name="McGettigan J.A."/>
            <person name="Micheletti S.J."/>
            <person name="Nasrallah M.E."/>
            <person name="Ortiz D."/>
            <person name="Piller C.R."/>
            <person name="Privatt S.R."/>
            <person name="Schneider S.L."/>
            <person name="Sharp S."/>
            <person name="Smith T.C."/>
            <person name="Stanton J.D."/>
            <person name="Ullery H.E."/>
            <person name="Wilson R.J."/>
            <person name="Serrano M.G."/>
            <person name="Buck G."/>
            <person name="Lee V."/>
            <person name="Wang Y."/>
            <person name="Carvalho R."/>
            <person name="Voegtly L."/>
            <person name="Shi R."/>
            <person name="Duckworth R."/>
            <person name="Johnson A."/>
            <person name="Loviza R."/>
            <person name="Walstead R."/>
            <person name="Shah Z."/>
            <person name="Kiflezghi M."/>
            <person name="Wade K."/>
            <person name="Ball S.L."/>
            <person name="Bradley K.W."/>
            <person name="Asai D.J."/>
            <person name="Bowman C.A."/>
            <person name="Russell D.A."/>
            <person name="Pope W.H."/>
            <person name="Jacobs-Sera D."/>
            <person name="Hendrix R.W."/>
            <person name="Hatfull G.F."/>
        </authorList>
    </citation>
    <scope>NUCLEOTIDE SEQUENCE [LARGE SCALE GENOMIC DNA]</scope>
</reference>
<dbReference type="EMBL" id="JTAI01000028">
    <property type="protein sequence ID" value="PPS92805.1"/>
    <property type="molecule type" value="Genomic_DNA"/>
</dbReference>
<dbReference type="OrthoDB" id="336571at2759"/>
<gene>
    <name evidence="1" type="ORF">CHUDEA3_1490</name>
    <name evidence="2" type="ORF">GY17_00002672</name>
</gene>
<keyword evidence="3" id="KW-1185">Reference proteome</keyword>
<dbReference type="Proteomes" id="UP000199752">
    <property type="component" value="Chromosome 3"/>
</dbReference>
<protein>
    <recommendedName>
        <fullName evidence="4">OB domain-containing protein</fullName>
    </recommendedName>
</protein>
<dbReference type="VEuPathDB" id="CryptoDB:Chro.30180"/>
<dbReference type="EMBL" id="LN877949">
    <property type="protein sequence ID" value="CUV05012.1"/>
    <property type="molecule type" value="Genomic_DNA"/>
</dbReference>
<dbReference type="AlphaFoldDB" id="A0A0S4TEI3"/>
<evidence type="ECO:0008006" key="4">
    <source>
        <dbReference type="Google" id="ProtNLM"/>
    </source>
</evidence>
<dbReference type="Proteomes" id="UP001429100">
    <property type="component" value="Unassembled WGS sequence"/>
</dbReference>
<accession>A0A0S4TEI3</accession>
<dbReference type="VEuPathDB" id="CryptoDB:CHUDEA3_1490"/>
<evidence type="ECO:0000313" key="3">
    <source>
        <dbReference type="Proteomes" id="UP001429100"/>
    </source>
</evidence>
<dbReference type="VEuPathDB" id="CryptoDB:ChTU502y2012_414g0340"/>
<dbReference type="VEuPathDB" id="CryptoDB:GY17_00002672"/>
<name>A0A0S4TEI3_CRYHO</name>
<reference evidence="2 3" key="1">
    <citation type="submission" date="2014-11" db="EMBL/GenBank/DDBJ databases">
        <title>Comparative genomic analysis of Cryptosporidium hominis reveals occurrence of genetic recombination in virulent subtypes.</title>
        <authorList>
            <person name="Guo Y."/>
            <person name="Tang K."/>
            <person name="Frace M."/>
            <person name="Li N."/>
            <person name="Roellig D.M."/>
            <person name="Sammons S."/>
            <person name="Knipe K."/>
            <person name="Rowe L."/>
            <person name="Feng Y."/>
            <person name="Xiao L."/>
        </authorList>
    </citation>
    <scope>NUCLEOTIDE SEQUENCE [LARGE SCALE GENOMIC DNA]</scope>
    <source>
        <strain evidence="2">30976</strain>
    </source>
</reference>